<evidence type="ECO:0000313" key="2">
    <source>
        <dbReference type="RefSeq" id="XP_030987990.1"/>
    </source>
</evidence>
<evidence type="ECO:0000313" key="1">
    <source>
        <dbReference type="Proteomes" id="UP000515153"/>
    </source>
</evidence>
<gene>
    <name evidence="2" type="ORF">PgNI_00961</name>
</gene>
<reference evidence="2" key="2">
    <citation type="submission" date="2019-10" db="EMBL/GenBank/DDBJ databases">
        <authorList>
            <consortium name="NCBI Genome Project"/>
        </authorList>
    </citation>
    <scope>NUCLEOTIDE SEQUENCE</scope>
    <source>
        <strain evidence="2">NI907</strain>
    </source>
</reference>
<dbReference type="Proteomes" id="UP000515153">
    <property type="component" value="Unplaced"/>
</dbReference>
<dbReference type="GeneID" id="41955952"/>
<protein>
    <submittedName>
        <fullName evidence="2">Uncharacterized protein</fullName>
    </submittedName>
</protein>
<dbReference type="RefSeq" id="XP_030987990.1">
    <property type="nucleotide sequence ID" value="XM_031121038.1"/>
</dbReference>
<reference evidence="2" key="3">
    <citation type="submission" date="2025-08" db="UniProtKB">
        <authorList>
            <consortium name="RefSeq"/>
        </authorList>
    </citation>
    <scope>IDENTIFICATION</scope>
    <source>
        <strain evidence="2">NI907</strain>
    </source>
</reference>
<keyword evidence="1" id="KW-1185">Reference proteome</keyword>
<accession>A0A6P8BL91</accession>
<sequence length="209" mass="23008">MNRKSFTRTCIASVLHLCAARPLLLGHEVIWHNIHLGLGLLFANLKLLLATNHLIRLPHEALGRLPLGQDLLHGSLRRQAQLLALAGKQGLDLWRLHDAPPEPPAPGAQVLEPLGLCAEQVVVEAADLVDGPQHPGRDAGPDHLAQRLRVEPPRLHVGPPLAPRLDVVLFRHVVAEPDRRGPVQTLVGLLVRRPRSKRVRGDLEVLGRR</sequence>
<dbReference type="AlphaFoldDB" id="A0A6P8BL91"/>
<dbReference type="KEGG" id="pgri:PgNI_00961"/>
<proteinExistence type="predicted"/>
<organism evidence="1 2">
    <name type="scientific">Pyricularia grisea</name>
    <name type="common">Crabgrass-specific blast fungus</name>
    <name type="synonym">Magnaporthe grisea</name>
    <dbReference type="NCBI Taxonomy" id="148305"/>
    <lineage>
        <taxon>Eukaryota</taxon>
        <taxon>Fungi</taxon>
        <taxon>Dikarya</taxon>
        <taxon>Ascomycota</taxon>
        <taxon>Pezizomycotina</taxon>
        <taxon>Sordariomycetes</taxon>
        <taxon>Sordariomycetidae</taxon>
        <taxon>Magnaporthales</taxon>
        <taxon>Pyriculariaceae</taxon>
        <taxon>Pyricularia</taxon>
    </lineage>
</organism>
<name>A0A6P8BL91_PYRGI</name>
<reference evidence="2" key="1">
    <citation type="journal article" date="2019" name="Mol. Biol. Evol.">
        <title>Blast fungal genomes show frequent chromosomal changes, gene gains and losses, and effector gene turnover.</title>
        <authorList>
            <person name="Gomez Luciano L.B."/>
            <person name="Jason Tsai I."/>
            <person name="Chuma I."/>
            <person name="Tosa Y."/>
            <person name="Chen Y.H."/>
            <person name="Li J.Y."/>
            <person name="Li M.Y."/>
            <person name="Jade Lu M.Y."/>
            <person name="Nakayashiki H."/>
            <person name="Li W.H."/>
        </authorList>
    </citation>
    <scope>NUCLEOTIDE SEQUENCE</scope>
    <source>
        <strain evidence="2">NI907</strain>
    </source>
</reference>